<dbReference type="Proteomes" id="UP000319836">
    <property type="component" value="Unassembled WGS sequence"/>
</dbReference>
<sequence>MPNELTELLESVQALAGSGNAEALRAAVRDAHQCLVSQPARFDVTIEFALLAADADEHEIARPLLEQAREPDRALSGVLRSAALVKLAAFSLRDRDERSAWRLCREGVRASRGSSMTPETLHNAAVVALACRRVRAARSWWAGSLASFRSAGDTYGQACSAHNLAVAEQDEGCLAEAESLYRESVAAWRSLGDRENLAESLQGLGEVLSATRRHQESVTCFAEALEITVDTRLFSGIAESLEGVATGLVGLRRLEQAGYVLGVASRVREERDCPLPQDHRHEVDELIERLKAKGGAEAEQRLRKGAEDLPDDAIQVVLRELMIGDVAR</sequence>
<dbReference type="Gene3D" id="1.25.40.10">
    <property type="entry name" value="Tetratricopeptide repeat domain"/>
    <property type="match status" value="1"/>
</dbReference>
<evidence type="ECO:0000313" key="2">
    <source>
        <dbReference type="Proteomes" id="UP000319836"/>
    </source>
</evidence>
<name>A0A538U3S3_UNCEI</name>
<organism evidence="1 2">
    <name type="scientific">Eiseniibacteriota bacterium</name>
    <dbReference type="NCBI Taxonomy" id="2212470"/>
    <lineage>
        <taxon>Bacteria</taxon>
        <taxon>Candidatus Eiseniibacteriota</taxon>
    </lineage>
</organism>
<evidence type="ECO:0000313" key="1">
    <source>
        <dbReference type="EMBL" id="TMQ70542.1"/>
    </source>
</evidence>
<accession>A0A538U3S3</accession>
<protein>
    <submittedName>
        <fullName evidence="1">Tetratricopeptide repeat protein</fullName>
    </submittedName>
</protein>
<comment type="caution">
    <text evidence="1">The sequence shown here is derived from an EMBL/GenBank/DDBJ whole genome shotgun (WGS) entry which is preliminary data.</text>
</comment>
<proteinExistence type="predicted"/>
<dbReference type="EMBL" id="VBPA01000196">
    <property type="protein sequence ID" value="TMQ70542.1"/>
    <property type="molecule type" value="Genomic_DNA"/>
</dbReference>
<reference evidence="1 2" key="1">
    <citation type="journal article" date="2019" name="Nat. Microbiol.">
        <title>Mediterranean grassland soil C-N compound turnover is dependent on rainfall and depth, and is mediated by genomically divergent microorganisms.</title>
        <authorList>
            <person name="Diamond S."/>
            <person name="Andeer P.F."/>
            <person name="Li Z."/>
            <person name="Crits-Christoph A."/>
            <person name="Burstein D."/>
            <person name="Anantharaman K."/>
            <person name="Lane K.R."/>
            <person name="Thomas B.C."/>
            <person name="Pan C."/>
            <person name="Northen T.R."/>
            <person name="Banfield J.F."/>
        </authorList>
    </citation>
    <scope>NUCLEOTIDE SEQUENCE [LARGE SCALE GENOMIC DNA]</scope>
    <source>
        <strain evidence="1">WS_10</strain>
    </source>
</reference>
<dbReference type="InterPro" id="IPR011990">
    <property type="entry name" value="TPR-like_helical_dom_sf"/>
</dbReference>
<dbReference type="Pfam" id="PF13424">
    <property type="entry name" value="TPR_12"/>
    <property type="match status" value="1"/>
</dbReference>
<dbReference type="AlphaFoldDB" id="A0A538U3S3"/>
<gene>
    <name evidence="1" type="ORF">E6K80_08210</name>
</gene>
<dbReference type="SUPFAM" id="SSF48452">
    <property type="entry name" value="TPR-like"/>
    <property type="match status" value="1"/>
</dbReference>